<comment type="caution">
    <text evidence="2">Lacks conserved residue(s) required for the propagation of feature annotation.</text>
</comment>
<comment type="caution">
    <text evidence="5">The sequence shown here is derived from an EMBL/GenBank/DDBJ whole genome shotgun (WGS) entry which is preliminary data.</text>
</comment>
<comment type="subunit">
    <text evidence="2">Homotetramer.</text>
</comment>
<name>A0ABQ3BA73_9GAMM</name>
<dbReference type="SUPFAM" id="SSF50249">
    <property type="entry name" value="Nucleic acid-binding proteins"/>
    <property type="match status" value="1"/>
</dbReference>
<dbReference type="Gene3D" id="2.40.50.140">
    <property type="entry name" value="Nucleic acid-binding proteins"/>
    <property type="match status" value="1"/>
</dbReference>
<proteinExistence type="inferred from homology"/>
<accession>A0ABQ3BA73</accession>
<dbReference type="InterPro" id="IPR011344">
    <property type="entry name" value="ssDNA-bd"/>
</dbReference>
<dbReference type="CDD" id="cd04496">
    <property type="entry name" value="SSB_OBF"/>
    <property type="match status" value="1"/>
</dbReference>
<keyword evidence="2" id="KW-0235">DNA replication</keyword>
<keyword evidence="6" id="KW-1185">Reference proteome</keyword>
<evidence type="ECO:0000256" key="3">
    <source>
        <dbReference type="RuleBase" id="RU000524"/>
    </source>
</evidence>
<evidence type="ECO:0000313" key="5">
    <source>
        <dbReference type="EMBL" id="GGY80866.1"/>
    </source>
</evidence>
<dbReference type="NCBIfam" id="TIGR00621">
    <property type="entry name" value="ssb"/>
    <property type="match status" value="1"/>
</dbReference>
<dbReference type="EMBL" id="BMXV01000007">
    <property type="protein sequence ID" value="GGY80866.1"/>
    <property type="molecule type" value="Genomic_DNA"/>
</dbReference>
<dbReference type="GO" id="GO:0003677">
    <property type="term" value="F:DNA binding"/>
    <property type="evidence" value="ECO:0007669"/>
    <property type="project" value="UniProtKB-KW"/>
</dbReference>
<evidence type="ECO:0000256" key="4">
    <source>
        <dbReference type="SAM" id="MobiDB-lite"/>
    </source>
</evidence>
<dbReference type="RefSeq" id="WP_308427781.1">
    <property type="nucleotide sequence ID" value="NZ_BMXV01000007.1"/>
</dbReference>
<keyword evidence="2" id="KW-0227">DNA damage</keyword>
<keyword evidence="2" id="KW-0234">DNA repair</keyword>
<comment type="function">
    <text evidence="2">Plays an important role in DNA replication, recombination and repair. Binds to ssDNA and to an array of partner proteins to recruit them to their sites of action during DNA metabolism.</text>
</comment>
<evidence type="ECO:0000256" key="2">
    <source>
        <dbReference type="HAMAP-Rule" id="MF_00984"/>
    </source>
</evidence>
<feature type="compositionally biased region" description="Low complexity" evidence="4">
    <location>
        <begin position="122"/>
        <end position="142"/>
    </location>
</feature>
<feature type="region of interest" description="Disordered" evidence="4">
    <location>
        <begin position="112"/>
        <end position="187"/>
    </location>
</feature>
<dbReference type="InterPro" id="IPR000424">
    <property type="entry name" value="Primosome_PriB/ssb"/>
</dbReference>
<dbReference type="Pfam" id="PF00436">
    <property type="entry name" value="SSB"/>
    <property type="match status" value="1"/>
</dbReference>
<evidence type="ECO:0000256" key="1">
    <source>
        <dbReference type="ARBA" id="ARBA00023125"/>
    </source>
</evidence>
<feature type="short sequence motif" description="Important for interaction with partner proteins" evidence="2">
    <location>
        <begin position="182"/>
        <end position="187"/>
    </location>
</feature>
<feature type="compositionally biased region" description="Acidic residues" evidence="4">
    <location>
        <begin position="177"/>
        <end position="187"/>
    </location>
</feature>
<dbReference type="InterPro" id="IPR012340">
    <property type="entry name" value="NA-bd_OB-fold"/>
</dbReference>
<dbReference type="PANTHER" id="PTHR10302">
    <property type="entry name" value="SINGLE-STRANDED DNA-BINDING PROTEIN"/>
    <property type="match status" value="1"/>
</dbReference>
<keyword evidence="1 2" id="KW-0238">DNA-binding</keyword>
<organism evidence="5 6">
    <name type="scientific">Marinobacter zhanjiangensis</name>
    <dbReference type="NCBI Taxonomy" id="578215"/>
    <lineage>
        <taxon>Bacteria</taxon>
        <taxon>Pseudomonadati</taxon>
        <taxon>Pseudomonadota</taxon>
        <taxon>Gammaproteobacteria</taxon>
        <taxon>Pseudomonadales</taxon>
        <taxon>Marinobacteraceae</taxon>
        <taxon>Marinobacter</taxon>
    </lineage>
</organism>
<dbReference type="Proteomes" id="UP000601597">
    <property type="component" value="Unassembled WGS sequence"/>
</dbReference>
<evidence type="ECO:0000313" key="6">
    <source>
        <dbReference type="Proteomes" id="UP000601597"/>
    </source>
</evidence>
<gene>
    <name evidence="5" type="primary">ssb</name>
    <name evidence="5" type="ORF">GCM10007071_30290</name>
</gene>
<dbReference type="PANTHER" id="PTHR10302:SF27">
    <property type="entry name" value="SINGLE-STRANDED DNA-BINDING PROTEIN"/>
    <property type="match status" value="1"/>
</dbReference>
<dbReference type="HAMAP" id="MF_00984">
    <property type="entry name" value="SSB"/>
    <property type="match status" value="1"/>
</dbReference>
<feature type="compositionally biased region" description="Gly residues" evidence="4">
    <location>
        <begin position="143"/>
        <end position="172"/>
    </location>
</feature>
<sequence>MARGVNKVILIGNLGQDPETRYTPNGNAVVNLNLATDESYKDRQTGQLVPKTEWHRIVMFGKIAEIAGQYLRKGSKVYIEGKLQTRKWTNKEGQDVYTTEVVVDINGQMQMLDSRGAGDSNANQGAPQGRPQPQQQPAAQGNSQGGSQGNYGGGGAGNNQGGGYSQPGGGQGSMPEPVDDFDDDIPF</sequence>
<keyword evidence="2" id="KW-0233">DNA recombination</keyword>
<reference evidence="6" key="1">
    <citation type="journal article" date="2019" name="Int. J. Syst. Evol. Microbiol.">
        <title>The Global Catalogue of Microorganisms (GCM) 10K type strain sequencing project: providing services to taxonomists for standard genome sequencing and annotation.</title>
        <authorList>
            <consortium name="The Broad Institute Genomics Platform"/>
            <consortium name="The Broad Institute Genome Sequencing Center for Infectious Disease"/>
            <person name="Wu L."/>
            <person name="Ma J."/>
        </authorList>
    </citation>
    <scope>NUCLEOTIDE SEQUENCE [LARGE SCALE GENOMIC DNA]</scope>
    <source>
        <strain evidence="6">KCTC 22280</strain>
    </source>
</reference>
<dbReference type="PROSITE" id="PS50935">
    <property type="entry name" value="SSB"/>
    <property type="match status" value="1"/>
</dbReference>
<protein>
    <recommendedName>
        <fullName evidence="2 3">Single-stranded DNA-binding protein</fullName>
        <shortName evidence="2">SSB</shortName>
    </recommendedName>
</protein>